<comment type="caution">
    <text evidence="4">The sequence shown here is derived from an EMBL/GenBank/DDBJ whole genome shotgun (WGS) entry which is preliminary data.</text>
</comment>
<name>A0A9W7WVZ3_TRIRA</name>
<dbReference type="FunFam" id="2.60.40.4100:FF:000002">
    <property type="entry name" value="Zona pellucida sperm-binding protein 3"/>
    <property type="match status" value="1"/>
</dbReference>
<dbReference type="Gene3D" id="2.60.40.3210">
    <property type="entry name" value="Zona pellucida, ZP-N domain"/>
    <property type="match status" value="1"/>
</dbReference>
<keyword evidence="1" id="KW-1015">Disulfide bond</keyword>
<evidence type="ECO:0000313" key="4">
    <source>
        <dbReference type="EMBL" id="KAI7809269.1"/>
    </source>
</evidence>
<accession>A0A9W7WVZ3</accession>
<dbReference type="GO" id="GO:0031012">
    <property type="term" value="C:extracellular matrix"/>
    <property type="evidence" value="ECO:0007669"/>
    <property type="project" value="TreeGrafter"/>
</dbReference>
<dbReference type="SMART" id="SM00241">
    <property type="entry name" value="ZP"/>
    <property type="match status" value="1"/>
</dbReference>
<evidence type="ECO:0000313" key="5">
    <source>
        <dbReference type="Proteomes" id="UP001059041"/>
    </source>
</evidence>
<dbReference type="GO" id="GO:0035803">
    <property type="term" value="P:egg coat formation"/>
    <property type="evidence" value="ECO:0007669"/>
    <property type="project" value="TreeGrafter"/>
</dbReference>
<dbReference type="Pfam" id="PF00100">
    <property type="entry name" value="Zona_pellucida"/>
    <property type="match status" value="1"/>
</dbReference>
<dbReference type="PROSITE" id="PS51034">
    <property type="entry name" value="ZP_2"/>
    <property type="match status" value="1"/>
</dbReference>
<dbReference type="Proteomes" id="UP001059041">
    <property type="component" value="Linkage Group LG5"/>
</dbReference>
<dbReference type="InterPro" id="IPR042235">
    <property type="entry name" value="ZP-C_dom"/>
</dbReference>
<dbReference type="InterPro" id="IPR055355">
    <property type="entry name" value="ZP-C"/>
</dbReference>
<dbReference type="PANTHER" id="PTHR11576:SF3">
    <property type="entry name" value="SI:CH211-14A17.6-RELATED"/>
    <property type="match status" value="1"/>
</dbReference>
<sequence length="354" mass="39944">MKNLLLWGFIVTIATAFGVSEDDIQVVCKESSVHIKWKVNKSMSGNPARLLLGNCFPSSFTNTSNGHAEAEFIYQISDCQFKRMGTWKYLIYVNTLTHRPLPKPYPPTFTYPVRCVYDRPQGWAPHYLSRATGIIQGHGELAFHMAILNYNFSGPAESNVFPLGSFIPIWAEVDQQAHQPLVLLLEECVATTTLEMYPDNLTYPLITNEGCLVDGKTTLSRFLPRYHSSSILLHLQALRFAVGEEVYIHCKLIAWDPDDLNESRKACNYNKTTEAWELLDDPNKNRLCQCCDSTCKGRAKRDAESAPQGLVLKSVLGPLTITEDSLTIEEEPDVPNMLHFRHLLAVFDQSLRTG</sequence>
<evidence type="ECO:0000259" key="3">
    <source>
        <dbReference type="PROSITE" id="PS51034"/>
    </source>
</evidence>
<dbReference type="Gene3D" id="2.60.40.4100">
    <property type="entry name" value="Zona pellucida, ZP-C domain"/>
    <property type="match status" value="1"/>
</dbReference>
<gene>
    <name evidence="4" type="ORF">IRJ41_004019</name>
</gene>
<dbReference type="GO" id="GO:0007339">
    <property type="term" value="P:binding of sperm to zona pellucida"/>
    <property type="evidence" value="ECO:0007669"/>
    <property type="project" value="TreeGrafter"/>
</dbReference>
<keyword evidence="2" id="KW-0732">Signal</keyword>
<reference evidence="4" key="1">
    <citation type="submission" date="2021-02" db="EMBL/GenBank/DDBJ databases">
        <title>Comparative genomics reveals that relaxation of natural selection precedes convergent phenotypic evolution of cavefish.</title>
        <authorList>
            <person name="Peng Z."/>
        </authorList>
    </citation>
    <scope>NUCLEOTIDE SEQUENCE</scope>
    <source>
        <tissue evidence="4">Muscle</tissue>
    </source>
</reference>
<proteinExistence type="predicted"/>
<dbReference type="EMBL" id="JAFHDT010000005">
    <property type="protein sequence ID" value="KAI7809269.1"/>
    <property type="molecule type" value="Genomic_DNA"/>
</dbReference>
<feature type="domain" description="ZP" evidence="3">
    <location>
        <begin position="27"/>
        <end position="274"/>
    </location>
</feature>
<keyword evidence="5" id="KW-1185">Reference proteome</keyword>
<dbReference type="PANTHER" id="PTHR11576">
    <property type="entry name" value="ZONA PELLUCIDA SPERM-BINDING PROTEIN 3"/>
    <property type="match status" value="1"/>
</dbReference>
<feature type="signal peptide" evidence="2">
    <location>
        <begin position="1"/>
        <end position="16"/>
    </location>
</feature>
<dbReference type="GO" id="GO:0032190">
    <property type="term" value="F:acrosin binding"/>
    <property type="evidence" value="ECO:0007669"/>
    <property type="project" value="TreeGrafter"/>
</dbReference>
<organism evidence="4 5">
    <name type="scientific">Triplophysa rosa</name>
    <name type="common">Cave loach</name>
    <dbReference type="NCBI Taxonomy" id="992332"/>
    <lineage>
        <taxon>Eukaryota</taxon>
        <taxon>Metazoa</taxon>
        <taxon>Chordata</taxon>
        <taxon>Craniata</taxon>
        <taxon>Vertebrata</taxon>
        <taxon>Euteleostomi</taxon>
        <taxon>Actinopterygii</taxon>
        <taxon>Neopterygii</taxon>
        <taxon>Teleostei</taxon>
        <taxon>Ostariophysi</taxon>
        <taxon>Cypriniformes</taxon>
        <taxon>Nemacheilidae</taxon>
        <taxon>Triplophysa</taxon>
    </lineage>
</organism>
<dbReference type="AlphaFoldDB" id="A0A9W7WVZ3"/>
<feature type="chain" id="PRO_5040793197" description="ZP domain-containing protein" evidence="2">
    <location>
        <begin position="17"/>
        <end position="354"/>
    </location>
</feature>
<evidence type="ECO:0000256" key="2">
    <source>
        <dbReference type="SAM" id="SignalP"/>
    </source>
</evidence>
<evidence type="ECO:0000256" key="1">
    <source>
        <dbReference type="ARBA" id="ARBA00023157"/>
    </source>
</evidence>
<dbReference type="GO" id="GO:2000344">
    <property type="term" value="P:positive regulation of acrosome reaction"/>
    <property type="evidence" value="ECO:0007669"/>
    <property type="project" value="TreeGrafter"/>
</dbReference>
<dbReference type="InterPro" id="IPR001507">
    <property type="entry name" value="ZP_dom"/>
</dbReference>
<protein>
    <recommendedName>
        <fullName evidence="3">ZP domain-containing protein</fullName>
    </recommendedName>
</protein>